<evidence type="ECO:0000259" key="2">
    <source>
        <dbReference type="Pfam" id="PF01326"/>
    </source>
</evidence>
<evidence type="ECO:0000259" key="1">
    <source>
        <dbReference type="Pfam" id="PF00391"/>
    </source>
</evidence>
<dbReference type="PANTHER" id="PTHR43615:SF1">
    <property type="entry name" value="PPDK_N DOMAIN-CONTAINING PROTEIN"/>
    <property type="match status" value="1"/>
</dbReference>
<dbReference type="InterPro" id="IPR036637">
    <property type="entry name" value="Phosphohistidine_dom_sf"/>
</dbReference>
<dbReference type="SUPFAM" id="SSF56059">
    <property type="entry name" value="Glutathione synthetase ATP-binding domain-like"/>
    <property type="match status" value="1"/>
</dbReference>
<dbReference type="InterPro" id="IPR002192">
    <property type="entry name" value="PPDK_AMP/ATP-bd"/>
</dbReference>
<dbReference type="Proteomes" id="UP000430692">
    <property type="component" value="Unassembled WGS sequence"/>
</dbReference>
<dbReference type="InterPro" id="IPR008279">
    <property type="entry name" value="PEP-util_enz_mobile_dom"/>
</dbReference>
<gene>
    <name evidence="3" type="ORF">GSM42_07710</name>
</gene>
<reference evidence="3 4" key="1">
    <citation type="submission" date="2019-12" db="EMBL/GenBank/DDBJ databases">
        <title>Whole-genome analyses of novel actinobacteria.</title>
        <authorList>
            <person name="Sahin N."/>
            <person name="Saygin H."/>
        </authorList>
    </citation>
    <scope>NUCLEOTIDE SEQUENCE [LARGE SCALE GENOMIC DNA]</scope>
    <source>
        <strain evidence="3 4">KC615</strain>
    </source>
</reference>
<dbReference type="GO" id="GO:0005524">
    <property type="term" value="F:ATP binding"/>
    <property type="evidence" value="ECO:0007669"/>
    <property type="project" value="InterPro"/>
</dbReference>
<keyword evidence="3" id="KW-0670">Pyruvate</keyword>
<feature type="domain" description="Pyruvate phosphate dikinase AMP/ATP-binding" evidence="2">
    <location>
        <begin position="208"/>
        <end position="257"/>
    </location>
</feature>
<dbReference type="GO" id="GO:0016301">
    <property type="term" value="F:kinase activity"/>
    <property type="evidence" value="ECO:0007669"/>
    <property type="project" value="InterPro"/>
</dbReference>
<dbReference type="InterPro" id="IPR013815">
    <property type="entry name" value="ATP_grasp_subdomain_1"/>
</dbReference>
<keyword evidence="4" id="KW-1185">Reference proteome</keyword>
<evidence type="ECO:0000313" key="4">
    <source>
        <dbReference type="Proteomes" id="UP000430692"/>
    </source>
</evidence>
<accession>A0A6I4VUZ0</accession>
<protein>
    <submittedName>
        <fullName evidence="3">Phosphoenolpyruvate synthase</fullName>
    </submittedName>
</protein>
<dbReference type="SUPFAM" id="SSF52009">
    <property type="entry name" value="Phosphohistidine domain"/>
    <property type="match status" value="1"/>
</dbReference>
<dbReference type="Pfam" id="PF00391">
    <property type="entry name" value="PEP-utilizers"/>
    <property type="match status" value="1"/>
</dbReference>
<sequence>MHSNVKSFSVLTPEFQPFAGGKGKMLGQMFQKGYPVPDGFVILSTATTSREELDKDTWNEVITNLNNIRNKYTKVKFAVRSSALSEDSAQASFAGEFETILDCETDQEIKIAIQTVMQSVYSERVQSYSVEKGIKGDHQIAIVVQIMIPSDISGVLFTADPVTGSHTSMIGNYVYGLGEQLVSGESNAYSFELMRTKGKYKGPVELKKYASKLYRIAQKLEKEYGSPQDIEWAIADDTLYMLQARPITTLSKGNRDTYNLNYSMSGDYLWTNANVGEAVPDVITPFTWSILEYLDEEISVVPGYYLMSGNICGRIYTNISKRLSVFSAFGLKPKFATSLIGDVFGNIPEEVQMPIYPFSRWELLKLMYPKVKHYLKEVKAIAKNIPKRVSQTPDWCEMMKRNIRKASSTQQLLAIWENDLKPYHKDAWWTLLSGGTKAVLAMTLKKKLSKMVGEEEANLLLSNLRGEKELASLGPLTGISKVLTGEMSKEDYVLQYGHRGPNEFELFIADPTENENWLEEQVTEFRETGSNVSSLLHRQEEKYQEAFRRFIQKYPTKKGWLKEQLKQAGEGAQLRETVRSEFIRAHRVIRTFMLRVGEVTGFDEDVFFLYIDEIMQLLKHKIEVEERIQQRKHTYEKFKSLPPLPSIIRGRFDPFTWEKDEQRRGDIYDPSIININSSSKNLKGFAGASGRIEGTVRVLASPNQGKELQVGEILVASSTNVGWTPLFPKASAIITDVGAPLSHAAIVARELGIPAVVGCGNATSTLKTGDRVIVDGGQGLVEIIEDGIKR</sequence>
<dbReference type="Pfam" id="PF01326">
    <property type="entry name" value="PPDK_N"/>
    <property type="match status" value="2"/>
</dbReference>
<organism evidence="3 4">
    <name type="scientific">Shimazuella alba</name>
    <dbReference type="NCBI Taxonomy" id="2690964"/>
    <lineage>
        <taxon>Bacteria</taxon>
        <taxon>Bacillati</taxon>
        <taxon>Bacillota</taxon>
        <taxon>Bacilli</taxon>
        <taxon>Bacillales</taxon>
        <taxon>Thermoactinomycetaceae</taxon>
        <taxon>Shimazuella</taxon>
    </lineage>
</organism>
<proteinExistence type="predicted"/>
<dbReference type="RefSeq" id="WP_160800974.1">
    <property type="nucleotide sequence ID" value="NZ_WUUL01000004.1"/>
</dbReference>
<feature type="domain" description="Pyruvate phosphate dikinase AMP/ATP-binding" evidence="2">
    <location>
        <begin position="50"/>
        <end position="194"/>
    </location>
</feature>
<dbReference type="InterPro" id="IPR051549">
    <property type="entry name" value="PEP_Utilizing_Enz"/>
</dbReference>
<name>A0A6I4VUZ0_9BACL</name>
<dbReference type="Gene3D" id="3.30.470.20">
    <property type="entry name" value="ATP-grasp fold, B domain"/>
    <property type="match status" value="2"/>
</dbReference>
<dbReference type="PANTHER" id="PTHR43615">
    <property type="entry name" value="PHOSPHOENOLPYRUVATE SYNTHASE-RELATED"/>
    <property type="match status" value="1"/>
</dbReference>
<feature type="domain" description="PEP-utilising enzyme mobile" evidence="1">
    <location>
        <begin position="710"/>
        <end position="779"/>
    </location>
</feature>
<dbReference type="AlphaFoldDB" id="A0A6I4VUZ0"/>
<dbReference type="Gene3D" id="3.30.1490.20">
    <property type="entry name" value="ATP-grasp fold, A domain"/>
    <property type="match status" value="1"/>
</dbReference>
<evidence type="ECO:0000313" key="3">
    <source>
        <dbReference type="EMBL" id="MXQ53616.1"/>
    </source>
</evidence>
<dbReference type="Gene3D" id="3.50.30.10">
    <property type="entry name" value="Phosphohistidine domain"/>
    <property type="match status" value="1"/>
</dbReference>
<comment type="caution">
    <text evidence="3">The sequence shown here is derived from an EMBL/GenBank/DDBJ whole genome shotgun (WGS) entry which is preliminary data.</text>
</comment>
<dbReference type="EMBL" id="WUUL01000004">
    <property type="protein sequence ID" value="MXQ53616.1"/>
    <property type="molecule type" value="Genomic_DNA"/>
</dbReference>